<dbReference type="PANTHER" id="PTHR43433:SF5">
    <property type="entry name" value="AB HYDROLASE-1 DOMAIN-CONTAINING PROTEIN"/>
    <property type="match status" value="1"/>
</dbReference>
<dbReference type="GO" id="GO:0046503">
    <property type="term" value="P:glycerolipid catabolic process"/>
    <property type="evidence" value="ECO:0007669"/>
    <property type="project" value="TreeGrafter"/>
</dbReference>
<dbReference type="InterPro" id="IPR011942">
    <property type="entry name" value="PHA_depoly_arom"/>
</dbReference>
<keyword evidence="3" id="KW-1185">Reference proteome</keyword>
<sequence length="271" mass="29771">MDTIKNGIQIRTEVVGNQTLRVGIRAGNPAKAPLLLFNGIGANIEILAHFVDLFDDIEVIIFDIPGTGESPTPLVPYHLAAMAVLANNLLDHLGYAQQVDVMGISWGGALAQEFAYLYPERCRKLVLAATTPGIGMVPGSISVISKMLNPKRYTNPEYMTEIGGELYGGDFRDNPELIKEHASHLKRPELRGYVYQLMAIMNWSSLRWLGTLKQKTLIMHGSDDPIVPLANAEIMASRIPDSTLHVVDDGHLFLVSRAAESTATIREFLHG</sequence>
<dbReference type="EMBL" id="AP017924">
    <property type="protein sequence ID" value="BAW19243.1"/>
    <property type="molecule type" value="Genomic_DNA"/>
</dbReference>
<dbReference type="PRINTS" id="PR00111">
    <property type="entry name" value="ABHYDROLASE"/>
</dbReference>
<organism evidence="2 3">
    <name type="scientific">Ralstonia phage RP12</name>
    <dbReference type="NCBI Taxonomy" id="1923889"/>
    <lineage>
        <taxon>Viruses</taxon>
        <taxon>Duplodnaviria</taxon>
        <taxon>Heunggongvirae</taxon>
        <taxon>Uroviricota</taxon>
        <taxon>Caudoviricetes</taxon>
        <taxon>Chimalliviridae</taxon>
        <taxon>Ripduovirus</taxon>
        <taxon>Ripduovirus RP12</taxon>
    </lineage>
</organism>
<evidence type="ECO:0000259" key="1">
    <source>
        <dbReference type="Pfam" id="PF00561"/>
    </source>
</evidence>
<proteinExistence type="predicted"/>
<dbReference type="SUPFAM" id="SSF53474">
    <property type="entry name" value="alpha/beta-Hydrolases"/>
    <property type="match status" value="1"/>
</dbReference>
<dbReference type="PANTHER" id="PTHR43433">
    <property type="entry name" value="HYDROLASE, ALPHA/BETA FOLD FAMILY PROTEIN"/>
    <property type="match status" value="1"/>
</dbReference>
<dbReference type="InterPro" id="IPR000073">
    <property type="entry name" value="AB_hydrolase_1"/>
</dbReference>
<dbReference type="InterPro" id="IPR029058">
    <property type="entry name" value="AB_hydrolase_fold"/>
</dbReference>
<accession>A0A1L7N183</accession>
<dbReference type="Pfam" id="PF00561">
    <property type="entry name" value="Abhydrolase_1"/>
    <property type="match status" value="1"/>
</dbReference>
<protein>
    <recommendedName>
        <fullName evidence="1">AB hydrolase-1 domain-containing protein</fullName>
    </recommendedName>
</protein>
<name>A0A1L7N183_9CAUD</name>
<dbReference type="RefSeq" id="YP_009598962.1">
    <property type="nucleotide sequence ID" value="NC_041911.1"/>
</dbReference>
<evidence type="ECO:0000313" key="2">
    <source>
        <dbReference type="EMBL" id="BAW19243.1"/>
    </source>
</evidence>
<dbReference type="KEGG" id="vg:40074664"/>
<reference evidence="2 3" key="1">
    <citation type="submission" date="2016-12" db="EMBL/GenBank/DDBJ databases">
        <title>Characterization of two jumbo phages RP12 and RP31 infecting the phytopathogen Ralstonia solanacearum.</title>
        <authorList>
            <person name="Kawasaki T."/>
            <person name="Yoshikawa G."/>
            <person name="Ogata H."/>
            <person name="Yamada T."/>
        </authorList>
    </citation>
    <scope>NUCLEOTIDE SEQUENCE [LARGE SCALE GENOMIC DNA]</scope>
    <source>
        <strain evidence="2 3">RP12</strain>
    </source>
</reference>
<dbReference type="Gene3D" id="3.40.50.1820">
    <property type="entry name" value="alpha/beta hydrolase"/>
    <property type="match status" value="1"/>
</dbReference>
<dbReference type="GeneID" id="40074664"/>
<evidence type="ECO:0000313" key="3">
    <source>
        <dbReference type="Proteomes" id="UP000222831"/>
    </source>
</evidence>
<feature type="domain" description="AB hydrolase-1" evidence="1">
    <location>
        <begin position="33"/>
        <end position="255"/>
    </location>
</feature>
<dbReference type="InterPro" id="IPR050471">
    <property type="entry name" value="AB_hydrolase"/>
</dbReference>
<dbReference type="GO" id="GO:0004806">
    <property type="term" value="F:triacylglycerol lipase activity"/>
    <property type="evidence" value="ECO:0007669"/>
    <property type="project" value="TreeGrafter"/>
</dbReference>
<dbReference type="NCBIfam" id="TIGR02240">
    <property type="entry name" value="PHA_depoly_arom"/>
    <property type="match status" value="1"/>
</dbReference>
<dbReference type="Proteomes" id="UP000222831">
    <property type="component" value="Segment"/>
</dbReference>